<proteinExistence type="predicted"/>
<evidence type="ECO:0000313" key="4">
    <source>
        <dbReference type="EMBL" id="KJE19314.1"/>
    </source>
</evidence>
<dbReference type="OrthoDB" id="8871309at2"/>
<dbReference type="SUPFAM" id="SSF53474">
    <property type="entry name" value="alpha/beta-Hydrolases"/>
    <property type="match status" value="1"/>
</dbReference>
<dbReference type="Pfam" id="PF18067">
    <property type="entry name" value="Lipase_C"/>
    <property type="match status" value="1"/>
</dbReference>
<dbReference type="InterPro" id="IPR029058">
    <property type="entry name" value="AB_hydrolase_fold"/>
</dbReference>
<protein>
    <submittedName>
        <fullName evidence="4">Alpha/beta hydrolase family</fullName>
    </submittedName>
</protein>
<feature type="signal peptide" evidence="1">
    <location>
        <begin position="1"/>
        <end position="19"/>
    </location>
</feature>
<dbReference type="AlphaFoldDB" id="A0A0D8B5X4"/>
<dbReference type="PATRIC" id="fig|1502723.3.peg.1253"/>
<dbReference type="Pfam" id="PF21768">
    <property type="entry name" value="AF_1763-like_C"/>
    <property type="match status" value="1"/>
</dbReference>
<evidence type="ECO:0000259" key="2">
    <source>
        <dbReference type="Pfam" id="PF18067"/>
    </source>
</evidence>
<dbReference type="GO" id="GO:0016042">
    <property type="term" value="P:lipid catabolic process"/>
    <property type="evidence" value="ECO:0007669"/>
    <property type="project" value="InterPro"/>
</dbReference>
<dbReference type="RefSeq" id="WP_044888776.1">
    <property type="nucleotide sequence ID" value="NZ_JYFN01000128.1"/>
</dbReference>
<dbReference type="Proteomes" id="UP000032545">
    <property type="component" value="Unassembled WGS sequence"/>
</dbReference>
<name>A0A0D8B5X4_9ACTN</name>
<evidence type="ECO:0000313" key="5">
    <source>
        <dbReference type="Proteomes" id="UP000032545"/>
    </source>
</evidence>
<organism evidence="4 5">
    <name type="scientific">Frankia torreyi</name>
    <dbReference type="NCBI Taxonomy" id="1856"/>
    <lineage>
        <taxon>Bacteria</taxon>
        <taxon>Bacillati</taxon>
        <taxon>Actinomycetota</taxon>
        <taxon>Actinomycetes</taxon>
        <taxon>Frankiales</taxon>
        <taxon>Frankiaceae</taxon>
        <taxon>Frankia</taxon>
    </lineage>
</organism>
<feature type="domain" description="AFL C-terminal" evidence="2">
    <location>
        <begin position="227"/>
        <end position="322"/>
    </location>
</feature>
<feature type="domain" description="AF-1763-like C-terminal" evidence="3">
    <location>
        <begin position="343"/>
        <end position="454"/>
    </location>
</feature>
<keyword evidence="1" id="KW-0732">Signal</keyword>
<comment type="caution">
    <text evidence="4">The sequence shown here is derived from an EMBL/GenBank/DDBJ whole genome shotgun (WGS) entry which is preliminary data.</text>
</comment>
<evidence type="ECO:0000259" key="3">
    <source>
        <dbReference type="Pfam" id="PF21768"/>
    </source>
</evidence>
<dbReference type="EMBL" id="JYFN01000128">
    <property type="protein sequence ID" value="KJE19314.1"/>
    <property type="molecule type" value="Genomic_DNA"/>
</dbReference>
<evidence type="ECO:0000256" key="1">
    <source>
        <dbReference type="SAM" id="SignalP"/>
    </source>
</evidence>
<reference evidence="5" key="1">
    <citation type="submission" date="2015-02" db="EMBL/GenBank/DDBJ databases">
        <title>Draft Genome of Frankia sp. CpI1-S.</title>
        <authorList>
            <person name="Oshone R.T."/>
            <person name="Ngom M."/>
            <person name="Ghodhbane-Gtari F."/>
            <person name="Gtari M."/>
            <person name="Morris K."/>
            <person name="Thomas K."/>
            <person name="Sen A."/>
            <person name="Tisa L.S."/>
        </authorList>
    </citation>
    <scope>NUCLEOTIDE SEQUENCE [LARGE SCALE GENOMIC DNA]</scope>
    <source>
        <strain evidence="5">CpI1-S</strain>
    </source>
</reference>
<dbReference type="PROSITE" id="PS51257">
    <property type="entry name" value="PROKAR_LIPOPROTEIN"/>
    <property type="match status" value="1"/>
</dbReference>
<accession>A0A0D8B5X4</accession>
<gene>
    <name evidence="4" type="ORF">FF36_06413</name>
</gene>
<dbReference type="Gene3D" id="3.40.50.1820">
    <property type="entry name" value="alpha/beta hydrolase"/>
    <property type="match status" value="1"/>
</dbReference>
<dbReference type="Gene3D" id="2.60.40.2190">
    <property type="match status" value="1"/>
</dbReference>
<sequence length="456" mass="48876" precursor="true">MPRGRWFGLAAAVVLAAVAAACSTGEGSASAQARSAALAREVAGPVGPPDAARLPLLFVHGTLGSGDQFESQAQRFTSNGYPADRISAFDYDASSWGNPLDKVFPQLDTKIQDLLRATGAKKVDLVGQAEGAELTERYLASSASRAGRVAHLISVEGSLASGPPRGVPMLTVWGTGDPTRRVPGASNVRFPDQERNRLLTSTGTFREMFRFLTGTEPFTTDVVAEKGQIEISGRALLFPANTGVAKARLEVYQLDPKTGKRLPKGLRGLFTLAADGSWGPFRADGTATYEFAVVRSGEPVHHFYYQPFRRTDRLVRLLTSRPDQEIGGGMKTDAKQTDLVVSRGLEWWGDQGGDSDILTVDGTNVLSPGVAPRSKLALAVYLFDRDADGVSDVMAPIPDYFGIGFITGADLHIPAGDRSVEVAVTPRGQAAHRAVLRVPAWPSDTDRVTVHFRDDD</sequence>
<reference evidence="4 5" key="2">
    <citation type="journal article" date="2016" name="Genome Announc.">
        <title>Permanent Draft Genome Sequences for Two Variants of Frankia sp. Strain CpI1, the First Frankia Strain Isolated from Root Nodules of Comptonia peregrina.</title>
        <authorList>
            <person name="Oshone R."/>
            <person name="Hurst S.G.IV."/>
            <person name="Abebe-Akele F."/>
            <person name="Simpson S."/>
            <person name="Morris K."/>
            <person name="Thomas W.K."/>
            <person name="Tisa L.S."/>
        </authorList>
    </citation>
    <scope>NUCLEOTIDE SEQUENCE [LARGE SCALE GENOMIC DNA]</scope>
    <source>
        <strain evidence="5">CpI1-S</strain>
    </source>
</reference>
<feature type="chain" id="PRO_5038915513" evidence="1">
    <location>
        <begin position="20"/>
        <end position="456"/>
    </location>
</feature>
<dbReference type="InterPro" id="IPR049036">
    <property type="entry name" value="AF_1763-like_C"/>
</dbReference>
<dbReference type="Gene3D" id="2.60.40.2200">
    <property type="match status" value="1"/>
</dbReference>
<keyword evidence="4" id="KW-0378">Hydrolase</keyword>
<dbReference type="GO" id="GO:0016787">
    <property type="term" value="F:hydrolase activity"/>
    <property type="evidence" value="ECO:0007669"/>
    <property type="project" value="UniProtKB-KW"/>
</dbReference>
<keyword evidence="5" id="KW-1185">Reference proteome</keyword>
<dbReference type="InterPro" id="IPR040664">
    <property type="entry name" value="AFL_C"/>
</dbReference>
<dbReference type="InterPro" id="IPR002918">
    <property type="entry name" value="Lipase_EstA/Esterase_EstB"/>
</dbReference>
<dbReference type="Pfam" id="PF01674">
    <property type="entry name" value="Lipase_2"/>
    <property type="match status" value="1"/>
</dbReference>